<evidence type="ECO:0000256" key="1">
    <source>
        <dbReference type="SAM" id="Phobius"/>
    </source>
</evidence>
<dbReference type="AlphaFoldDB" id="A0A4Q7YWX4"/>
<keyword evidence="1" id="KW-1133">Transmembrane helix</keyword>
<feature type="transmembrane region" description="Helical" evidence="1">
    <location>
        <begin position="7"/>
        <end position="31"/>
    </location>
</feature>
<protein>
    <submittedName>
        <fullName evidence="2">Uncharacterized protein</fullName>
    </submittedName>
</protein>
<gene>
    <name evidence="2" type="ORF">BDD14_3094</name>
</gene>
<keyword evidence="3" id="KW-1185">Reference proteome</keyword>
<feature type="transmembrane region" description="Helical" evidence="1">
    <location>
        <begin position="51"/>
        <end position="73"/>
    </location>
</feature>
<keyword evidence="1" id="KW-0812">Transmembrane</keyword>
<organism evidence="2 3">
    <name type="scientific">Edaphobacter modestus</name>
    <dbReference type="NCBI Taxonomy" id="388466"/>
    <lineage>
        <taxon>Bacteria</taxon>
        <taxon>Pseudomonadati</taxon>
        <taxon>Acidobacteriota</taxon>
        <taxon>Terriglobia</taxon>
        <taxon>Terriglobales</taxon>
        <taxon>Acidobacteriaceae</taxon>
        <taxon>Edaphobacter</taxon>
    </lineage>
</organism>
<dbReference type="PROSITE" id="PS51257">
    <property type="entry name" value="PROKAR_LIPOPROTEIN"/>
    <property type="match status" value="1"/>
</dbReference>
<name>A0A4Q7YWX4_9BACT</name>
<accession>A0A4Q7YWX4</accession>
<dbReference type="EMBL" id="SHKW01000001">
    <property type="protein sequence ID" value="RZU41569.1"/>
    <property type="molecule type" value="Genomic_DNA"/>
</dbReference>
<comment type="caution">
    <text evidence="2">The sequence shown here is derived from an EMBL/GenBank/DDBJ whole genome shotgun (WGS) entry which is preliminary data.</text>
</comment>
<proteinExistence type="predicted"/>
<dbReference type="RefSeq" id="WP_130419465.1">
    <property type="nucleotide sequence ID" value="NZ_SHKW01000001.1"/>
</dbReference>
<reference evidence="2 3" key="1">
    <citation type="submission" date="2019-02" db="EMBL/GenBank/DDBJ databases">
        <title>Genomic Encyclopedia of Archaeal and Bacterial Type Strains, Phase II (KMG-II): from individual species to whole genera.</title>
        <authorList>
            <person name="Goeker M."/>
        </authorList>
    </citation>
    <scope>NUCLEOTIDE SEQUENCE [LARGE SCALE GENOMIC DNA]</scope>
    <source>
        <strain evidence="2 3">DSM 18101</strain>
    </source>
</reference>
<evidence type="ECO:0000313" key="2">
    <source>
        <dbReference type="EMBL" id="RZU41569.1"/>
    </source>
</evidence>
<evidence type="ECO:0000313" key="3">
    <source>
        <dbReference type="Proteomes" id="UP000292958"/>
    </source>
</evidence>
<keyword evidence="1" id="KW-0472">Membrane</keyword>
<sequence>MGRKKLLVIGGAVASCPVILIASFLVANKFYTRFIFKGEMSDFAPGDSFGVILYAFLFTFLLLIPVLLGWWWLYRRISD</sequence>
<dbReference type="Proteomes" id="UP000292958">
    <property type="component" value="Unassembled WGS sequence"/>
</dbReference>